<name>A0A0F7L7D3_9VIRU</name>
<sequence>MSTQPKTPPGVALFVVIVSGLWLVSCFSGCLPSGPTPVSPVDPVAPIVAPEPLTPREASAEFGRGLSKRLSATSADLATRAAAGEFASLADLNDEWVSRVAADVSASKGPIVAAMNATLLDSTGEQPGDVAAELFRQLATGFEKGSEP</sequence>
<accession>A0A0F7L7D3</accession>
<evidence type="ECO:0000313" key="1">
    <source>
        <dbReference type="EMBL" id="AKH48474.1"/>
    </source>
</evidence>
<organism evidence="1">
    <name type="scientific">uncultured marine virus</name>
    <dbReference type="NCBI Taxonomy" id="186617"/>
    <lineage>
        <taxon>Viruses</taxon>
        <taxon>environmental samples</taxon>
    </lineage>
</organism>
<protein>
    <submittedName>
        <fullName evidence="1">Uncharacterized protein</fullName>
    </submittedName>
</protein>
<reference evidence="1" key="2">
    <citation type="submission" date="2015-03" db="EMBL/GenBank/DDBJ databases">
        <authorList>
            <person name="Chow C.-E.T."/>
            <person name="Winget D.M."/>
            <person name="White R.A.III."/>
            <person name="Hallam S.J."/>
            <person name="Suttle C.A."/>
        </authorList>
    </citation>
    <scope>NUCLEOTIDE SEQUENCE</scope>
    <source>
        <strain evidence="1">Oxic1_8</strain>
    </source>
</reference>
<reference evidence="1" key="1">
    <citation type="journal article" date="2015" name="Front. Microbiol.">
        <title>Combining genomic sequencing methods to explore viral diversity and reveal potential virus-host interactions.</title>
        <authorList>
            <person name="Chow C.E."/>
            <person name="Winget D.M."/>
            <person name="White R.A.III."/>
            <person name="Hallam S.J."/>
            <person name="Suttle C.A."/>
        </authorList>
    </citation>
    <scope>NUCLEOTIDE SEQUENCE</scope>
    <source>
        <strain evidence="1">Oxic1_8</strain>
    </source>
</reference>
<proteinExistence type="predicted"/>
<dbReference type="EMBL" id="KR029603">
    <property type="protein sequence ID" value="AKH48474.1"/>
    <property type="molecule type" value="Genomic_DNA"/>
</dbReference>
<dbReference type="PROSITE" id="PS51257">
    <property type="entry name" value="PROKAR_LIPOPROTEIN"/>
    <property type="match status" value="1"/>
</dbReference>